<evidence type="ECO:0000313" key="2">
    <source>
        <dbReference type="EMBL" id="TDP57455.1"/>
    </source>
</evidence>
<dbReference type="SUPFAM" id="SSF55909">
    <property type="entry name" value="Pentein"/>
    <property type="match status" value="1"/>
</dbReference>
<dbReference type="AlphaFoldDB" id="A0A4R6Q5Z7"/>
<dbReference type="InterPro" id="IPR007466">
    <property type="entry name" value="Peptidyl-Arg-deiminase_porph"/>
</dbReference>
<protein>
    <submittedName>
        <fullName evidence="2">Agmatine deiminase</fullName>
    </submittedName>
</protein>
<sequence>MTVKNPITTPFEDGFIMPAEFEKQDAVWIVWAMNMETWYNGGYEARHAQVELAEAITKAGTHVNVIVPNRMFITAERVFSDMDVSIYEMTTEDCWVRDTGAIYVKNRATGEVRGVDFKFNGYGGEINGTTIRYADDDLMARKMLQISGHERYKTRFILEGGSINTDGEGTIITTESCLLNANRNSTLNRAEIEGKLHDYLGCQKVIWLKEGIDTGEGETDGHVDDVCAFIAPGEVVCCYTDDENDECYDIYKDCYETLCNSTDAKGRKLKVHKLTVAAPCYLSEEEGENITDIDAVGQADDGTWRDEGELAVGSYANFLITNGSIIFPMYGVSTDDEAIQRMKEIAGDRYIVRPVNVRSIALGGGSIHCITQQQPH</sequence>
<evidence type="ECO:0000313" key="3">
    <source>
        <dbReference type="Proteomes" id="UP000295500"/>
    </source>
</evidence>
<dbReference type="EMBL" id="SNXO01000012">
    <property type="protein sequence ID" value="TDP57455.1"/>
    <property type="molecule type" value="Genomic_DNA"/>
</dbReference>
<dbReference type="GO" id="GO:0009446">
    <property type="term" value="P:putrescine biosynthetic process"/>
    <property type="evidence" value="ECO:0007669"/>
    <property type="project" value="InterPro"/>
</dbReference>
<name>A0A4R6Q5Z7_9FIRM</name>
<organism evidence="2 3">
    <name type="scientific">Aminicella lysinilytica</name>
    <dbReference type="NCBI Taxonomy" id="433323"/>
    <lineage>
        <taxon>Bacteria</taxon>
        <taxon>Bacillati</taxon>
        <taxon>Bacillota</taxon>
        <taxon>Clostridia</taxon>
        <taxon>Peptostreptococcales</taxon>
        <taxon>Anaerovoracaceae</taxon>
        <taxon>Aminicella</taxon>
    </lineage>
</organism>
<dbReference type="InterPro" id="IPR017754">
    <property type="entry name" value="Agmatine_deiminase"/>
</dbReference>
<dbReference type="PANTHER" id="PTHR31377:SF0">
    <property type="entry name" value="AGMATINE DEIMINASE-RELATED"/>
    <property type="match status" value="1"/>
</dbReference>
<keyword evidence="1" id="KW-0378">Hydrolase</keyword>
<dbReference type="PANTHER" id="PTHR31377">
    <property type="entry name" value="AGMATINE DEIMINASE-RELATED"/>
    <property type="match status" value="1"/>
</dbReference>
<dbReference type="OrthoDB" id="9808013at2"/>
<dbReference type="Proteomes" id="UP000295500">
    <property type="component" value="Unassembled WGS sequence"/>
</dbReference>
<comment type="caution">
    <text evidence="2">The sequence shown here is derived from an EMBL/GenBank/DDBJ whole genome shotgun (WGS) entry which is preliminary data.</text>
</comment>
<dbReference type="RefSeq" id="WP_133528197.1">
    <property type="nucleotide sequence ID" value="NZ_SNXO01000012.1"/>
</dbReference>
<reference evidence="2 3" key="1">
    <citation type="submission" date="2019-03" db="EMBL/GenBank/DDBJ databases">
        <title>Genomic Encyclopedia of Type Strains, Phase IV (KMG-IV): sequencing the most valuable type-strain genomes for metagenomic binning, comparative biology and taxonomic classification.</title>
        <authorList>
            <person name="Goeker M."/>
        </authorList>
    </citation>
    <scope>NUCLEOTIDE SEQUENCE [LARGE SCALE GENOMIC DNA]</scope>
    <source>
        <strain evidence="2 3">DSM 28287</strain>
    </source>
</reference>
<keyword evidence="3" id="KW-1185">Reference proteome</keyword>
<evidence type="ECO:0000256" key="1">
    <source>
        <dbReference type="ARBA" id="ARBA00022801"/>
    </source>
</evidence>
<accession>A0A4R6Q5Z7</accession>
<gene>
    <name evidence="2" type="ORF">EV211_1124</name>
</gene>
<dbReference type="Gene3D" id="3.75.10.10">
    <property type="entry name" value="L-arginine/glycine Amidinotransferase, Chain A"/>
    <property type="match status" value="1"/>
</dbReference>
<dbReference type="GO" id="GO:0004668">
    <property type="term" value="F:protein-arginine deiminase activity"/>
    <property type="evidence" value="ECO:0007669"/>
    <property type="project" value="InterPro"/>
</dbReference>
<dbReference type="GO" id="GO:0047632">
    <property type="term" value="F:agmatine deiminase activity"/>
    <property type="evidence" value="ECO:0007669"/>
    <property type="project" value="InterPro"/>
</dbReference>
<dbReference type="NCBIfam" id="TIGR03380">
    <property type="entry name" value="agmatine_aguA"/>
    <property type="match status" value="1"/>
</dbReference>
<dbReference type="Pfam" id="PF04371">
    <property type="entry name" value="PAD_porph"/>
    <property type="match status" value="1"/>
</dbReference>
<proteinExistence type="predicted"/>